<dbReference type="Gene3D" id="1.50.10.10">
    <property type="match status" value="1"/>
</dbReference>
<evidence type="ECO:0000259" key="2">
    <source>
        <dbReference type="Pfam" id="PF13575"/>
    </source>
</evidence>
<keyword evidence="1" id="KW-0479">Metal-binding</keyword>
<dbReference type="SUPFAM" id="SSF158745">
    <property type="entry name" value="LanC-like"/>
    <property type="match status" value="1"/>
</dbReference>
<evidence type="ECO:0000256" key="1">
    <source>
        <dbReference type="PIRSR" id="PIRSR607822-1"/>
    </source>
</evidence>
<name>A0A402AQ38_9CHLR</name>
<dbReference type="GO" id="GO:0046872">
    <property type="term" value="F:metal ion binding"/>
    <property type="evidence" value="ECO:0007669"/>
    <property type="project" value="UniProtKB-KW"/>
</dbReference>
<dbReference type="NCBIfam" id="TIGR03897">
    <property type="entry name" value="lanti_2_LanM"/>
    <property type="match status" value="1"/>
</dbReference>
<organism evidence="3 4">
    <name type="scientific">Dictyobacter kobayashii</name>
    <dbReference type="NCBI Taxonomy" id="2014872"/>
    <lineage>
        <taxon>Bacteria</taxon>
        <taxon>Bacillati</taxon>
        <taxon>Chloroflexota</taxon>
        <taxon>Ktedonobacteria</taxon>
        <taxon>Ktedonobacterales</taxon>
        <taxon>Dictyobacteraceae</taxon>
        <taxon>Dictyobacter</taxon>
    </lineage>
</organism>
<dbReference type="InterPro" id="IPR017146">
    <property type="entry name" value="Lanti_2_LanM"/>
</dbReference>
<comment type="caution">
    <text evidence="3">The sequence shown here is derived from an EMBL/GenBank/DDBJ whole genome shotgun (WGS) entry which is preliminary data.</text>
</comment>
<dbReference type="InterPro" id="IPR007822">
    <property type="entry name" value="LANC-like"/>
</dbReference>
<proteinExistence type="predicted"/>
<gene>
    <name evidence="3" type="ORF">KDK_49490</name>
</gene>
<dbReference type="PIRSF" id="PIRSF037228">
    <property type="entry name" value="Lant_mod_RumM"/>
    <property type="match status" value="1"/>
</dbReference>
<protein>
    <recommendedName>
        <fullName evidence="2">Lantibiotic biosynthesis protein dehydration domain-containing protein</fullName>
    </recommendedName>
</protein>
<dbReference type="SMART" id="SM01260">
    <property type="entry name" value="LANC_like"/>
    <property type="match status" value="1"/>
</dbReference>
<evidence type="ECO:0000313" key="3">
    <source>
        <dbReference type="EMBL" id="GCE21149.1"/>
    </source>
</evidence>
<dbReference type="GO" id="GO:0031179">
    <property type="term" value="P:peptide modification"/>
    <property type="evidence" value="ECO:0007669"/>
    <property type="project" value="InterPro"/>
</dbReference>
<dbReference type="AlphaFoldDB" id="A0A402AQ38"/>
<dbReference type="EMBL" id="BIFS01000001">
    <property type="protein sequence ID" value="GCE21149.1"/>
    <property type="molecule type" value="Genomic_DNA"/>
</dbReference>
<sequence>MARHILVAVDLWVDVSLEFLRHLCADWESILSLFTPGQHPGLLVKASAGAGDTHRGGRSVMLLRFHAGLQLVYKPRSLAVDRHFQDLLTWLNEHGQRPAFRTLRLIDRGTYGWTEFVVASECTSQEEVVRFYERQGAYLALLYALKAVDFHAENIIAAGDDPMLVDLEALFHPDVRVKLSMAERPATRAVADSVMQIALLPQRFWSTNQFEGVDMSGLGNAQGQLSPHAVPTWQGVGTDEMKIIRERVTLPGHLNCPKLNGQYVQAVDYISSIVRGFTSLYRLLCARREEFLTALLPRFAHDEIRFIARATRTYATLSVESFHPNMLRDALKRERLFDRLWMAVKQQPYLTRLIPAEREDLLRGDIPLFTTYPDSCDLFTSEGKRIPDFFDEPSLKLAGERIQLLDEQDLQRQIWMIRAAFASVSLPAIDVPEDTTRALSAGVTVEHARLISAAQAVGEQLCKSALRHENAADWYGLTWVKEREWRVTPAGLDLQSGLPGIILFLSYLGELTKDTRDFALAKSAMQTLHGELEQLKTHLDLAATSGMSICNMLGSCIYLFSHLAALWHESAWLDEAEALVVLLSEHIEKDDMFDIVDGAAGCIASLLCLYTVAPSSRTLAAAIRCGDHLLASAQAMEQGMAWRTSRHEMLPQGFGRGTTGIAWSLLRLAAVSGEGRFQQAAAAALTYERRLFSPVKPGSVDLRGGMSWSYGAPGIAIGRITSLPHVDDATIREEIEAALRTTIAEGFAYNHDHSGPNHSLYHGDCGNLEALLLATRELDAGTYREHLERLTAQLLDSIDKHGWRMGVPLNVETPGLMMGLAGIGYQLLRLAEPERVPSVLMLAPPVV</sequence>
<dbReference type="InterPro" id="IPR012341">
    <property type="entry name" value="6hp_glycosidase-like_sf"/>
</dbReference>
<evidence type="ECO:0000313" key="4">
    <source>
        <dbReference type="Proteomes" id="UP000287188"/>
    </source>
</evidence>
<accession>A0A402AQ38</accession>
<feature type="binding site" evidence="1">
    <location>
        <position position="762"/>
    </location>
    <ligand>
        <name>Zn(2+)</name>
        <dbReference type="ChEBI" id="CHEBI:29105"/>
    </ligand>
</feature>
<feature type="domain" description="Lantibiotic biosynthesis protein dehydration" evidence="2">
    <location>
        <begin position="1"/>
        <end position="371"/>
    </location>
</feature>
<dbReference type="Pfam" id="PF05147">
    <property type="entry name" value="LANC_like"/>
    <property type="match status" value="1"/>
</dbReference>
<dbReference type="GO" id="GO:0005975">
    <property type="term" value="P:carbohydrate metabolic process"/>
    <property type="evidence" value="ECO:0007669"/>
    <property type="project" value="InterPro"/>
</dbReference>
<keyword evidence="1" id="KW-0862">Zinc</keyword>
<keyword evidence="4" id="KW-1185">Reference proteome</keyword>
<dbReference type="CDD" id="cd04792">
    <property type="entry name" value="LanM-like"/>
    <property type="match status" value="1"/>
</dbReference>
<dbReference type="InterPro" id="IPR025410">
    <property type="entry name" value="Lant_dehyd"/>
</dbReference>
<dbReference type="Pfam" id="PF13575">
    <property type="entry name" value="DUF4135"/>
    <property type="match status" value="1"/>
</dbReference>
<reference evidence="4" key="1">
    <citation type="submission" date="2018-12" db="EMBL/GenBank/DDBJ databases">
        <title>Tengunoibacter tsumagoiensis gen. nov., sp. nov., Dictyobacter kobayashii sp. nov., D. alpinus sp. nov., and D. joshuensis sp. nov. and description of Dictyobacteraceae fam. nov. within the order Ktedonobacterales isolated from Tengu-no-mugimeshi.</title>
        <authorList>
            <person name="Wang C.M."/>
            <person name="Zheng Y."/>
            <person name="Sakai Y."/>
            <person name="Toyoda A."/>
            <person name="Minakuchi Y."/>
            <person name="Abe K."/>
            <person name="Yokota A."/>
            <person name="Yabe S."/>
        </authorList>
    </citation>
    <scope>NUCLEOTIDE SEQUENCE [LARGE SCALE GENOMIC DNA]</scope>
    <source>
        <strain evidence="4">Uno11</strain>
    </source>
</reference>
<dbReference type="PRINTS" id="PR01950">
    <property type="entry name" value="LANCSUPER"/>
</dbReference>
<dbReference type="Proteomes" id="UP000287188">
    <property type="component" value="Unassembled WGS sequence"/>
</dbReference>